<dbReference type="PANTHER" id="PTHR31839:SF85">
    <property type="entry name" value="AP2_ERF DOMAIN-CONTAINING PROTEIN"/>
    <property type="match status" value="1"/>
</dbReference>
<gene>
    <name evidence="9" type="ORF">Scep_026165</name>
</gene>
<evidence type="ECO:0000256" key="5">
    <source>
        <dbReference type="ARBA" id="ARBA00023163"/>
    </source>
</evidence>
<dbReference type="AlphaFoldDB" id="A0AAP0HS88"/>
<evidence type="ECO:0000256" key="7">
    <source>
        <dbReference type="ARBA" id="ARBA00024343"/>
    </source>
</evidence>
<keyword evidence="6" id="KW-0539">Nucleus</keyword>
<proteinExistence type="inferred from homology"/>
<accession>A0AAP0HS88</accession>
<dbReference type="GO" id="GO:0003677">
    <property type="term" value="F:DNA binding"/>
    <property type="evidence" value="ECO:0007669"/>
    <property type="project" value="UniProtKB-KW"/>
</dbReference>
<protein>
    <recommendedName>
        <fullName evidence="8">AP2/ERF domain-containing protein</fullName>
    </recommendedName>
</protein>
<evidence type="ECO:0000259" key="8">
    <source>
        <dbReference type="PROSITE" id="PS51032"/>
    </source>
</evidence>
<name>A0AAP0HS88_9MAGN</name>
<dbReference type="SMART" id="SM00380">
    <property type="entry name" value="AP2"/>
    <property type="match status" value="1"/>
</dbReference>
<comment type="caution">
    <text evidence="9">The sequence shown here is derived from an EMBL/GenBank/DDBJ whole genome shotgun (WGS) entry which is preliminary data.</text>
</comment>
<comment type="subcellular location">
    <subcellularLocation>
        <location evidence="1">Nucleus</location>
    </subcellularLocation>
</comment>
<comment type="similarity">
    <text evidence="7">Belongs to the AP2/ERF transcription factor family. ERF subfamily.</text>
</comment>
<dbReference type="Proteomes" id="UP001419268">
    <property type="component" value="Unassembled WGS sequence"/>
</dbReference>
<dbReference type="CDD" id="cd00018">
    <property type="entry name" value="AP2"/>
    <property type="match status" value="1"/>
</dbReference>
<dbReference type="EMBL" id="JBBNAG010000011">
    <property type="protein sequence ID" value="KAK9094696.1"/>
    <property type="molecule type" value="Genomic_DNA"/>
</dbReference>
<dbReference type="PROSITE" id="PS51032">
    <property type="entry name" value="AP2_ERF"/>
    <property type="match status" value="1"/>
</dbReference>
<keyword evidence="5" id="KW-0804">Transcription</keyword>
<evidence type="ECO:0000313" key="9">
    <source>
        <dbReference type="EMBL" id="KAK9094696.1"/>
    </source>
</evidence>
<evidence type="ECO:0000256" key="2">
    <source>
        <dbReference type="ARBA" id="ARBA00023015"/>
    </source>
</evidence>
<dbReference type="Pfam" id="PF00847">
    <property type="entry name" value="AP2"/>
    <property type="match status" value="1"/>
</dbReference>
<reference evidence="9 10" key="1">
    <citation type="submission" date="2024-01" db="EMBL/GenBank/DDBJ databases">
        <title>Genome assemblies of Stephania.</title>
        <authorList>
            <person name="Yang L."/>
        </authorList>
    </citation>
    <scope>NUCLEOTIDE SEQUENCE [LARGE SCALE GENOMIC DNA]</scope>
    <source>
        <strain evidence="9">JXDWG</strain>
        <tissue evidence="9">Leaf</tissue>
    </source>
</reference>
<keyword evidence="4" id="KW-0010">Activator</keyword>
<dbReference type="InterPro" id="IPR036955">
    <property type="entry name" value="AP2/ERF_dom_sf"/>
</dbReference>
<feature type="domain" description="AP2/ERF" evidence="8">
    <location>
        <begin position="16"/>
        <end position="72"/>
    </location>
</feature>
<dbReference type="InterPro" id="IPR016177">
    <property type="entry name" value="DNA-bd_dom_sf"/>
</dbReference>
<sequence>MNYQTQNQKHQNLNSGYRGIRCRSGKWVSEIREPRKTTRIWLGTFATPEMAAAAHDVAELCLKGANAVLNFPDLVSSFPTPASTSAADIREAAVAAAEAIRPATIADDHKTSARAYYNCQGHMGGNSGLGCYGDDFVDEEVLFNTPNFLVNMAEGMLLSPPRIDSALSDCLDLPIEYHGGSLWSY</sequence>
<keyword evidence="10" id="KW-1185">Reference proteome</keyword>
<dbReference type="PANTHER" id="PTHR31839">
    <property type="entry name" value="DEHYDRATION-RESPONSIVE ELEMENT-BINDING PROTEIN 1D"/>
    <property type="match status" value="1"/>
</dbReference>
<dbReference type="GO" id="GO:0003700">
    <property type="term" value="F:DNA-binding transcription factor activity"/>
    <property type="evidence" value="ECO:0007669"/>
    <property type="project" value="InterPro"/>
</dbReference>
<dbReference type="InterPro" id="IPR001471">
    <property type="entry name" value="AP2/ERF_dom"/>
</dbReference>
<dbReference type="Gene3D" id="3.30.730.10">
    <property type="entry name" value="AP2/ERF domain"/>
    <property type="match status" value="1"/>
</dbReference>
<keyword evidence="3" id="KW-0238">DNA-binding</keyword>
<evidence type="ECO:0000256" key="3">
    <source>
        <dbReference type="ARBA" id="ARBA00023125"/>
    </source>
</evidence>
<organism evidence="9 10">
    <name type="scientific">Stephania cephalantha</name>
    <dbReference type="NCBI Taxonomy" id="152367"/>
    <lineage>
        <taxon>Eukaryota</taxon>
        <taxon>Viridiplantae</taxon>
        <taxon>Streptophyta</taxon>
        <taxon>Embryophyta</taxon>
        <taxon>Tracheophyta</taxon>
        <taxon>Spermatophyta</taxon>
        <taxon>Magnoliopsida</taxon>
        <taxon>Ranunculales</taxon>
        <taxon>Menispermaceae</taxon>
        <taxon>Menispermoideae</taxon>
        <taxon>Cissampelideae</taxon>
        <taxon>Stephania</taxon>
    </lineage>
</organism>
<evidence type="ECO:0000256" key="4">
    <source>
        <dbReference type="ARBA" id="ARBA00023159"/>
    </source>
</evidence>
<evidence type="ECO:0000256" key="1">
    <source>
        <dbReference type="ARBA" id="ARBA00004123"/>
    </source>
</evidence>
<dbReference type="InterPro" id="IPR045277">
    <property type="entry name" value="DRE1A-I"/>
</dbReference>
<evidence type="ECO:0000256" key="6">
    <source>
        <dbReference type="ARBA" id="ARBA00023242"/>
    </source>
</evidence>
<dbReference type="SUPFAM" id="SSF54171">
    <property type="entry name" value="DNA-binding domain"/>
    <property type="match status" value="1"/>
</dbReference>
<evidence type="ECO:0000313" key="10">
    <source>
        <dbReference type="Proteomes" id="UP001419268"/>
    </source>
</evidence>
<dbReference type="GO" id="GO:0005634">
    <property type="term" value="C:nucleus"/>
    <property type="evidence" value="ECO:0007669"/>
    <property type="project" value="UniProtKB-SubCell"/>
</dbReference>
<keyword evidence="2" id="KW-0805">Transcription regulation</keyword>